<feature type="signal peptide" evidence="2">
    <location>
        <begin position="1"/>
        <end position="25"/>
    </location>
</feature>
<organism evidence="3 4">
    <name type="scientific">[Clostridium] citroniae WAL-19142</name>
    <dbReference type="NCBI Taxonomy" id="742734"/>
    <lineage>
        <taxon>Bacteria</taxon>
        <taxon>Bacillati</taxon>
        <taxon>Bacillota</taxon>
        <taxon>Clostridia</taxon>
        <taxon>Lachnospirales</taxon>
        <taxon>Lachnospiraceae</taxon>
        <taxon>Enterocloster</taxon>
    </lineage>
</organism>
<accession>A0A0J9BZ93</accession>
<feature type="compositionally biased region" description="Polar residues" evidence="1">
    <location>
        <begin position="62"/>
        <end position="74"/>
    </location>
</feature>
<dbReference type="PATRIC" id="fig|742734.4.peg.3245"/>
<sequence length="239" mass="26100">MKIRIKTRILSAALCTGLMLTACQSGTGKTESAQPAAVTTEERNMPMEETALPTEETALPSEETSANQSGSKQPESAGDLWDLPKEASGQSGEAPGADDSGALSSHEMQEIKIGLPMNENWYSDPVYSTEEGGVRQVMFYDEFSRSDVIVRACRTEDGDPSVFYYMFDEQKKQTWMATAKDGARIEITLEVTIENSDIHGVLATWEHGGIRYALWEDDAKDAVDSAAKMAVEIAERSAV</sequence>
<feature type="compositionally biased region" description="Low complexity" evidence="1">
    <location>
        <begin position="47"/>
        <end position="60"/>
    </location>
</feature>
<comment type="caution">
    <text evidence="3">The sequence shown here is derived from an EMBL/GenBank/DDBJ whole genome shotgun (WGS) entry which is preliminary data.</text>
</comment>
<dbReference type="Proteomes" id="UP000037392">
    <property type="component" value="Unassembled WGS sequence"/>
</dbReference>
<dbReference type="OrthoDB" id="2088067at2"/>
<feature type="chain" id="PRO_5038331727" description="DUF4367 domain-containing protein" evidence="2">
    <location>
        <begin position="26"/>
        <end position="239"/>
    </location>
</feature>
<reference evidence="3 4" key="1">
    <citation type="submission" date="2011-04" db="EMBL/GenBank/DDBJ databases">
        <title>The Genome Sequence of Clostridium citroniae WAL-19142.</title>
        <authorList>
            <consortium name="The Broad Institute Genome Sequencing Platform"/>
            <person name="Earl A."/>
            <person name="Ward D."/>
            <person name="Feldgarden M."/>
            <person name="Gevers D."/>
            <person name="Warren Y.A."/>
            <person name="Tyrrell K.L."/>
            <person name="Citron D.M."/>
            <person name="Goldstein E.J."/>
            <person name="Daigneault M."/>
            <person name="Allen-Vercoe E."/>
            <person name="Young S.K."/>
            <person name="Zeng Q."/>
            <person name="Gargeya S."/>
            <person name="Fitzgerald M."/>
            <person name="Haas B."/>
            <person name="Abouelleil A."/>
            <person name="Alvarado L."/>
            <person name="Arachchi H.M."/>
            <person name="Berlin A."/>
            <person name="Brown A."/>
            <person name="Chapman S.B."/>
            <person name="Chen Z."/>
            <person name="Dunbar C."/>
            <person name="Freedman E."/>
            <person name="Gearin G."/>
            <person name="Gellesch M."/>
            <person name="Goldberg J."/>
            <person name="Griggs A."/>
            <person name="Gujja S."/>
            <person name="Heilman E.R."/>
            <person name="Heiman D."/>
            <person name="Howarth C."/>
            <person name="Larson L."/>
            <person name="Lui A."/>
            <person name="MacDonald P.J."/>
            <person name="Mehta T."/>
            <person name="Montmayeur A."/>
            <person name="Murphy C."/>
            <person name="Neiman D."/>
            <person name="Pearson M."/>
            <person name="Priest M."/>
            <person name="Roberts A."/>
            <person name="Saif S."/>
            <person name="Shea T."/>
            <person name="Shenoy N."/>
            <person name="Sisk P."/>
            <person name="Stolte C."/>
            <person name="Sykes S."/>
            <person name="White J."/>
            <person name="Yandava C."/>
            <person name="Wortman J."/>
            <person name="Nusbaum C."/>
            <person name="Birren B."/>
        </authorList>
    </citation>
    <scope>NUCLEOTIDE SEQUENCE [LARGE SCALE GENOMIC DNA]</scope>
    <source>
        <strain evidence="3 4">WAL-19142</strain>
    </source>
</reference>
<proteinExistence type="predicted"/>
<keyword evidence="2" id="KW-0732">Signal</keyword>
<dbReference type="AlphaFoldDB" id="A0A0J9BZ93"/>
<dbReference type="GeneID" id="93162434"/>
<evidence type="ECO:0000256" key="1">
    <source>
        <dbReference type="SAM" id="MobiDB-lite"/>
    </source>
</evidence>
<evidence type="ECO:0000313" key="3">
    <source>
        <dbReference type="EMBL" id="KMW18123.1"/>
    </source>
</evidence>
<evidence type="ECO:0000313" key="4">
    <source>
        <dbReference type="Proteomes" id="UP000037392"/>
    </source>
</evidence>
<protein>
    <recommendedName>
        <fullName evidence="5">DUF4367 domain-containing protein</fullName>
    </recommendedName>
</protein>
<gene>
    <name evidence="3" type="ORF">HMPREF9470_03033</name>
</gene>
<evidence type="ECO:0000256" key="2">
    <source>
        <dbReference type="SAM" id="SignalP"/>
    </source>
</evidence>
<dbReference type="EMBL" id="ADLK01000024">
    <property type="protein sequence ID" value="KMW18123.1"/>
    <property type="molecule type" value="Genomic_DNA"/>
</dbReference>
<name>A0A0J9BZ93_9FIRM</name>
<dbReference type="PROSITE" id="PS51257">
    <property type="entry name" value="PROKAR_LIPOPROTEIN"/>
    <property type="match status" value="1"/>
</dbReference>
<evidence type="ECO:0008006" key="5">
    <source>
        <dbReference type="Google" id="ProtNLM"/>
    </source>
</evidence>
<feature type="region of interest" description="Disordered" evidence="1">
    <location>
        <begin position="26"/>
        <end position="102"/>
    </location>
</feature>
<dbReference type="RefSeq" id="WP_052665715.1">
    <property type="nucleotide sequence ID" value="NZ_KQ235879.1"/>
</dbReference>